<dbReference type="PROSITE" id="PS00292">
    <property type="entry name" value="CYCLINS"/>
    <property type="match status" value="1"/>
</dbReference>
<feature type="domain" description="Cyclin C-terminal" evidence="8">
    <location>
        <begin position="284"/>
        <end position="416"/>
    </location>
</feature>
<evidence type="ECO:0000256" key="2">
    <source>
        <dbReference type="ARBA" id="ARBA00022776"/>
    </source>
</evidence>
<gene>
    <name evidence="9" type="ORF">C0Q70_18836</name>
</gene>
<dbReference type="InterPro" id="IPR006671">
    <property type="entry name" value="Cyclin_N"/>
</dbReference>
<evidence type="ECO:0000256" key="4">
    <source>
        <dbReference type="ARBA" id="ARBA00023306"/>
    </source>
</evidence>
<dbReference type="PANTHER" id="PTHR10177">
    <property type="entry name" value="CYCLINS"/>
    <property type="match status" value="1"/>
</dbReference>
<evidence type="ECO:0000259" key="8">
    <source>
        <dbReference type="SMART" id="SM01332"/>
    </source>
</evidence>
<evidence type="ECO:0000256" key="1">
    <source>
        <dbReference type="ARBA" id="ARBA00022618"/>
    </source>
</evidence>
<dbReference type="InterPro" id="IPR048258">
    <property type="entry name" value="Cyclins_cyclin-box"/>
</dbReference>
<feature type="region of interest" description="Disordered" evidence="6">
    <location>
        <begin position="434"/>
        <end position="459"/>
    </location>
</feature>
<dbReference type="SMART" id="SM00385">
    <property type="entry name" value="CYCLIN"/>
    <property type="match status" value="1"/>
</dbReference>
<keyword evidence="2" id="KW-0498">Mitosis</keyword>
<dbReference type="FunFam" id="1.10.472.10:FF:000001">
    <property type="entry name" value="G2/mitotic-specific cyclin"/>
    <property type="match status" value="1"/>
</dbReference>
<dbReference type="EMBL" id="PZQS01000012">
    <property type="protein sequence ID" value="PVD20678.1"/>
    <property type="molecule type" value="Genomic_DNA"/>
</dbReference>
<evidence type="ECO:0000256" key="6">
    <source>
        <dbReference type="SAM" id="MobiDB-lite"/>
    </source>
</evidence>
<evidence type="ECO:0000259" key="7">
    <source>
        <dbReference type="SMART" id="SM00385"/>
    </source>
</evidence>
<feature type="compositionally biased region" description="Polar residues" evidence="6">
    <location>
        <begin position="437"/>
        <end position="453"/>
    </location>
</feature>
<dbReference type="STRING" id="400727.A0A2T7NHQ3"/>
<organism evidence="9 10">
    <name type="scientific">Pomacea canaliculata</name>
    <name type="common">Golden apple snail</name>
    <dbReference type="NCBI Taxonomy" id="400727"/>
    <lineage>
        <taxon>Eukaryota</taxon>
        <taxon>Metazoa</taxon>
        <taxon>Spiralia</taxon>
        <taxon>Lophotrochozoa</taxon>
        <taxon>Mollusca</taxon>
        <taxon>Gastropoda</taxon>
        <taxon>Caenogastropoda</taxon>
        <taxon>Architaenioglossa</taxon>
        <taxon>Ampullarioidea</taxon>
        <taxon>Ampullariidae</taxon>
        <taxon>Pomacea</taxon>
    </lineage>
</organism>
<comment type="similarity">
    <text evidence="5">Belongs to the cyclin family.</text>
</comment>
<dbReference type="Gene3D" id="1.10.472.10">
    <property type="entry name" value="Cyclin-like"/>
    <property type="match status" value="2"/>
</dbReference>
<dbReference type="SMART" id="SM01332">
    <property type="entry name" value="Cyclin_C"/>
    <property type="match status" value="1"/>
</dbReference>
<evidence type="ECO:0000313" key="10">
    <source>
        <dbReference type="Proteomes" id="UP000245119"/>
    </source>
</evidence>
<dbReference type="InterPro" id="IPR013763">
    <property type="entry name" value="Cyclin-like_dom"/>
</dbReference>
<name>A0A2T7NHQ3_POMCA</name>
<feature type="domain" description="Cyclin-like" evidence="7">
    <location>
        <begin position="190"/>
        <end position="275"/>
    </location>
</feature>
<keyword evidence="10" id="KW-1185">Reference proteome</keyword>
<proteinExistence type="inferred from homology"/>
<dbReference type="SUPFAM" id="SSF47954">
    <property type="entry name" value="Cyclin-like"/>
    <property type="match status" value="2"/>
</dbReference>
<dbReference type="Pfam" id="PF02984">
    <property type="entry name" value="Cyclin_C"/>
    <property type="match status" value="1"/>
</dbReference>
<dbReference type="InterPro" id="IPR004367">
    <property type="entry name" value="Cyclin_C-dom"/>
</dbReference>
<reference evidence="9 10" key="1">
    <citation type="submission" date="2018-04" db="EMBL/GenBank/DDBJ databases">
        <title>The genome of golden apple snail Pomacea canaliculata provides insight into stress tolerance and invasive adaptation.</title>
        <authorList>
            <person name="Liu C."/>
            <person name="Liu B."/>
            <person name="Ren Y."/>
            <person name="Zhang Y."/>
            <person name="Wang H."/>
            <person name="Li S."/>
            <person name="Jiang F."/>
            <person name="Yin L."/>
            <person name="Zhang G."/>
            <person name="Qian W."/>
            <person name="Fan W."/>
        </authorList>
    </citation>
    <scope>NUCLEOTIDE SEQUENCE [LARGE SCALE GENOMIC DNA]</scope>
    <source>
        <strain evidence="9">SZHN2017</strain>
        <tissue evidence="9">Muscle</tissue>
    </source>
</reference>
<keyword evidence="1" id="KW-0132">Cell division</keyword>
<comment type="caution">
    <text evidence="9">The sequence shown here is derived from an EMBL/GenBank/DDBJ whole genome shotgun (WGS) entry which is preliminary data.</text>
</comment>
<evidence type="ECO:0000256" key="3">
    <source>
        <dbReference type="ARBA" id="ARBA00023127"/>
    </source>
</evidence>
<dbReference type="CDD" id="cd20520">
    <property type="entry name" value="CYCLIN_CCNE_rpt2"/>
    <property type="match status" value="1"/>
</dbReference>
<sequence length="459" mass="52556">MMDFKSSSLFCSNRSASEHNAQKKVEHREKRIICWRQQFRIQNQFMPISHNSAITSSCLVPAGTSDLSCCETLSVADRTSGAFTRGILQSKTSESDQDGDVSLDEEEITEIQTTPPRQHTIYRFQNHFLTPDSPESLGRREVNPMPMLDWADQDILWTEMLKKEDKYQHSPHIMENHSKLQPGMRAVLMEWLMEVCQLHTLQKETYYLAVDYIDRYLMKTEDIQPSELQLIGITALFLASKVEEIYPPKMSEYAFLTAEACTEEDMKQCEVIMLKALNWDLVPVTVNTWLTLYLQLMKIHERQGERMKTIPQNISHPCYSVNYYLHVGRLLDLSMLDIGCLAYKYSILAASALYHVTARLDTVLTITGVDKHDLHQCVEWMTPFATVLQTAEPLVLQSFPDVKLGDAHQIQCHAVKLRMLDDVLAIRERSPAGDSAISLTPPASNKKNTYTDDSGNRQR</sequence>
<protein>
    <submittedName>
        <fullName evidence="9">Uncharacterized protein</fullName>
    </submittedName>
</protein>
<evidence type="ECO:0000256" key="5">
    <source>
        <dbReference type="RuleBase" id="RU000383"/>
    </source>
</evidence>
<dbReference type="Proteomes" id="UP000245119">
    <property type="component" value="Linkage Group LG12"/>
</dbReference>
<dbReference type="OrthoDB" id="5590282at2759"/>
<accession>A0A2T7NHQ3</accession>
<dbReference type="InterPro" id="IPR036915">
    <property type="entry name" value="Cyclin-like_sf"/>
</dbReference>
<keyword evidence="4" id="KW-0131">Cell cycle</keyword>
<dbReference type="AlphaFoldDB" id="A0A2T7NHQ3"/>
<dbReference type="InterPro" id="IPR039361">
    <property type="entry name" value="Cyclin"/>
</dbReference>
<dbReference type="Pfam" id="PF00134">
    <property type="entry name" value="Cyclin_N"/>
    <property type="match status" value="1"/>
</dbReference>
<dbReference type="GO" id="GO:0051301">
    <property type="term" value="P:cell division"/>
    <property type="evidence" value="ECO:0007669"/>
    <property type="project" value="UniProtKB-KW"/>
</dbReference>
<keyword evidence="3 5" id="KW-0195">Cyclin</keyword>
<evidence type="ECO:0000313" key="9">
    <source>
        <dbReference type="EMBL" id="PVD20678.1"/>
    </source>
</evidence>